<dbReference type="Proteomes" id="UP000198953">
    <property type="component" value="Unassembled WGS sequence"/>
</dbReference>
<dbReference type="PANTHER" id="PTHR43744:SF12">
    <property type="entry name" value="ABC TRANSPORTER PERMEASE PROTEIN MG189-RELATED"/>
    <property type="match status" value="1"/>
</dbReference>
<feature type="transmembrane region" description="Helical" evidence="7">
    <location>
        <begin position="189"/>
        <end position="214"/>
    </location>
</feature>
<protein>
    <submittedName>
        <fullName evidence="9">Multiple sugar transport system permease protein</fullName>
    </submittedName>
</protein>
<comment type="similarity">
    <text evidence="7">Belongs to the binding-protein-dependent transport system permease family.</text>
</comment>
<proteinExistence type="inferred from homology"/>
<evidence type="ECO:0000256" key="6">
    <source>
        <dbReference type="ARBA" id="ARBA00023136"/>
    </source>
</evidence>
<dbReference type="GO" id="GO:0005886">
    <property type="term" value="C:plasma membrane"/>
    <property type="evidence" value="ECO:0007669"/>
    <property type="project" value="UniProtKB-SubCell"/>
</dbReference>
<keyword evidence="6 7" id="KW-0472">Membrane</keyword>
<evidence type="ECO:0000313" key="10">
    <source>
        <dbReference type="Proteomes" id="UP000198953"/>
    </source>
</evidence>
<accession>A0A1H8JZA5</accession>
<evidence type="ECO:0000256" key="3">
    <source>
        <dbReference type="ARBA" id="ARBA00022475"/>
    </source>
</evidence>
<dbReference type="CDD" id="cd06261">
    <property type="entry name" value="TM_PBP2"/>
    <property type="match status" value="1"/>
</dbReference>
<feature type="transmembrane region" description="Helical" evidence="7">
    <location>
        <begin position="143"/>
        <end position="168"/>
    </location>
</feature>
<dbReference type="SUPFAM" id="SSF161098">
    <property type="entry name" value="MetI-like"/>
    <property type="match status" value="1"/>
</dbReference>
<dbReference type="InterPro" id="IPR035906">
    <property type="entry name" value="MetI-like_sf"/>
</dbReference>
<organism evidence="9 10">
    <name type="scientific">Nonomuraea pusilla</name>
    <dbReference type="NCBI Taxonomy" id="46177"/>
    <lineage>
        <taxon>Bacteria</taxon>
        <taxon>Bacillati</taxon>
        <taxon>Actinomycetota</taxon>
        <taxon>Actinomycetes</taxon>
        <taxon>Streptosporangiales</taxon>
        <taxon>Streptosporangiaceae</taxon>
        <taxon>Nonomuraea</taxon>
    </lineage>
</organism>
<keyword evidence="4 7" id="KW-0812">Transmembrane</keyword>
<gene>
    <name evidence="9" type="ORF">SAMN05660976_08481</name>
</gene>
<evidence type="ECO:0000259" key="8">
    <source>
        <dbReference type="PROSITE" id="PS50928"/>
    </source>
</evidence>
<sequence length="283" mass="31083">MPDGTTVAGRPARRLGTAATHLVLAAGAVVMVGPFVWQFLTSLKTFSETTHVPLTFLPSEWQWSNYSQVFDVLPFRQMFLTTVLMTAGRTIAQLVFCSLAAYAFARLRFRGNNLLFGLFLSVLMVPGQLFLIPQYLIVQDLGWVNTLAGLIVPGMFSAFGTFLLRQFFLALPRDVEEAARLDGANPLQIFFRIALPLARPGLLALTILTVLWSWNDLMYPLVVSTDPAAMPLSAGLATLQGEHMTDYSLLMAGSIMATVPMIVAFVVLQRHFIQGIAHTGSKS</sequence>
<reference evidence="9 10" key="1">
    <citation type="submission" date="2016-10" db="EMBL/GenBank/DDBJ databases">
        <authorList>
            <person name="de Groot N.N."/>
        </authorList>
    </citation>
    <scope>NUCLEOTIDE SEQUENCE [LARGE SCALE GENOMIC DNA]</scope>
    <source>
        <strain evidence="9 10">DSM 43357</strain>
    </source>
</reference>
<dbReference type="GO" id="GO:0055085">
    <property type="term" value="P:transmembrane transport"/>
    <property type="evidence" value="ECO:0007669"/>
    <property type="project" value="InterPro"/>
</dbReference>
<feature type="transmembrane region" description="Helical" evidence="7">
    <location>
        <begin position="247"/>
        <end position="268"/>
    </location>
</feature>
<comment type="subcellular location">
    <subcellularLocation>
        <location evidence="1 7">Cell membrane</location>
        <topology evidence="1 7">Multi-pass membrane protein</topology>
    </subcellularLocation>
</comment>
<dbReference type="Gene3D" id="1.10.3720.10">
    <property type="entry name" value="MetI-like"/>
    <property type="match status" value="1"/>
</dbReference>
<keyword evidence="9" id="KW-0762">Sugar transport</keyword>
<evidence type="ECO:0000256" key="7">
    <source>
        <dbReference type="RuleBase" id="RU363032"/>
    </source>
</evidence>
<keyword evidence="3" id="KW-1003">Cell membrane</keyword>
<evidence type="ECO:0000256" key="2">
    <source>
        <dbReference type="ARBA" id="ARBA00022448"/>
    </source>
</evidence>
<feature type="transmembrane region" description="Helical" evidence="7">
    <location>
        <begin position="78"/>
        <end position="102"/>
    </location>
</feature>
<feature type="transmembrane region" description="Helical" evidence="7">
    <location>
        <begin position="114"/>
        <end position="137"/>
    </location>
</feature>
<evidence type="ECO:0000256" key="5">
    <source>
        <dbReference type="ARBA" id="ARBA00022989"/>
    </source>
</evidence>
<dbReference type="PANTHER" id="PTHR43744">
    <property type="entry name" value="ABC TRANSPORTER PERMEASE PROTEIN MG189-RELATED-RELATED"/>
    <property type="match status" value="1"/>
</dbReference>
<evidence type="ECO:0000313" key="9">
    <source>
        <dbReference type="EMBL" id="SEN86033.1"/>
    </source>
</evidence>
<feature type="transmembrane region" description="Helical" evidence="7">
    <location>
        <begin position="21"/>
        <end position="40"/>
    </location>
</feature>
<dbReference type="OrthoDB" id="2063054at2"/>
<keyword evidence="10" id="KW-1185">Reference proteome</keyword>
<evidence type="ECO:0000256" key="4">
    <source>
        <dbReference type="ARBA" id="ARBA00022692"/>
    </source>
</evidence>
<dbReference type="Pfam" id="PF00528">
    <property type="entry name" value="BPD_transp_1"/>
    <property type="match status" value="1"/>
</dbReference>
<feature type="domain" description="ABC transmembrane type-1" evidence="8">
    <location>
        <begin position="79"/>
        <end position="268"/>
    </location>
</feature>
<dbReference type="RefSeq" id="WP_055501978.1">
    <property type="nucleotide sequence ID" value="NZ_BBZG01000001.1"/>
</dbReference>
<dbReference type="EMBL" id="FOBF01000045">
    <property type="protein sequence ID" value="SEN86033.1"/>
    <property type="molecule type" value="Genomic_DNA"/>
</dbReference>
<dbReference type="STRING" id="46177.SAMN05660976_08481"/>
<name>A0A1H8JZA5_9ACTN</name>
<keyword evidence="5 7" id="KW-1133">Transmembrane helix</keyword>
<dbReference type="PROSITE" id="PS50928">
    <property type="entry name" value="ABC_TM1"/>
    <property type="match status" value="1"/>
</dbReference>
<evidence type="ECO:0000256" key="1">
    <source>
        <dbReference type="ARBA" id="ARBA00004651"/>
    </source>
</evidence>
<dbReference type="AlphaFoldDB" id="A0A1H8JZA5"/>
<dbReference type="InterPro" id="IPR000515">
    <property type="entry name" value="MetI-like"/>
</dbReference>
<keyword evidence="2 7" id="KW-0813">Transport</keyword>